<dbReference type="GO" id="GO:0004222">
    <property type="term" value="F:metalloendopeptidase activity"/>
    <property type="evidence" value="ECO:0007669"/>
    <property type="project" value="TreeGrafter"/>
</dbReference>
<feature type="domain" description="M23ase beta-sheet core" evidence="4">
    <location>
        <begin position="324"/>
        <end position="422"/>
    </location>
</feature>
<dbReference type="CDD" id="cd12797">
    <property type="entry name" value="M23_peptidase"/>
    <property type="match status" value="1"/>
</dbReference>
<feature type="chain" id="PRO_5018102231" evidence="3">
    <location>
        <begin position="42"/>
        <end position="427"/>
    </location>
</feature>
<evidence type="ECO:0000256" key="1">
    <source>
        <dbReference type="ARBA" id="ARBA00022729"/>
    </source>
</evidence>
<dbReference type="Gene3D" id="2.70.70.10">
    <property type="entry name" value="Glucose Permease (Domain IIA)"/>
    <property type="match status" value="1"/>
</dbReference>
<dbReference type="OrthoDB" id="1099523at2"/>
<dbReference type="PANTHER" id="PTHR21666">
    <property type="entry name" value="PEPTIDASE-RELATED"/>
    <property type="match status" value="1"/>
</dbReference>
<keyword evidence="1 3" id="KW-0732">Signal</keyword>
<keyword evidence="6" id="KW-1185">Reference proteome</keyword>
<dbReference type="Pfam" id="PF01551">
    <property type="entry name" value="Peptidase_M23"/>
    <property type="match status" value="1"/>
</dbReference>
<dbReference type="SUPFAM" id="SSF51261">
    <property type="entry name" value="Duplicated hybrid motif"/>
    <property type="match status" value="1"/>
</dbReference>
<gene>
    <name evidence="5" type="ORF">Back2_09860</name>
</gene>
<dbReference type="RefSeq" id="WP_125567296.1">
    <property type="nucleotide sequence ID" value="NZ_AP019307.1"/>
</dbReference>
<dbReference type="AlphaFoldDB" id="A0A3G9J170"/>
<dbReference type="Proteomes" id="UP000271573">
    <property type="component" value="Chromosome"/>
</dbReference>
<protein>
    <submittedName>
        <fullName evidence="5">Peptidase M23</fullName>
    </submittedName>
</protein>
<proteinExistence type="predicted"/>
<evidence type="ECO:0000313" key="5">
    <source>
        <dbReference type="EMBL" id="BBH16699.1"/>
    </source>
</evidence>
<dbReference type="PANTHER" id="PTHR21666:SF289">
    <property type="entry name" value="L-ALA--D-GLU ENDOPEPTIDASE"/>
    <property type="match status" value="1"/>
</dbReference>
<name>A0A3G9J170_9ACTN</name>
<feature type="region of interest" description="Disordered" evidence="2">
    <location>
        <begin position="36"/>
        <end position="56"/>
    </location>
</feature>
<reference evidence="5 6" key="1">
    <citation type="submission" date="2018-11" db="EMBL/GenBank/DDBJ databases">
        <title>Complete genome sequence of Nocardioides baekrokdamisoli strain KCTC 39748.</title>
        <authorList>
            <person name="Kang S.W."/>
            <person name="Lee K.C."/>
            <person name="Kim K.K."/>
            <person name="Kim J.S."/>
            <person name="Kim D.S."/>
            <person name="Ko S.H."/>
            <person name="Yang S.H."/>
            <person name="Shin Y.K."/>
            <person name="Lee J.S."/>
        </authorList>
    </citation>
    <scope>NUCLEOTIDE SEQUENCE [LARGE SCALE GENOMIC DNA]</scope>
    <source>
        <strain evidence="5 6">KCTC 39748</strain>
    </source>
</reference>
<accession>A0A3G9J170</accession>
<feature type="signal peptide" evidence="3">
    <location>
        <begin position="1"/>
        <end position="41"/>
    </location>
</feature>
<evidence type="ECO:0000313" key="6">
    <source>
        <dbReference type="Proteomes" id="UP000271573"/>
    </source>
</evidence>
<sequence length="427" mass="45731">MYPCETFPRRTAPRRVPLGRTVAIGAALALTAGAVSNPSHADDLRHKQRSIQSTEQKVQQDLDGSSAAYRKAQAHLAAVTSQLHSAKWRVTTVQHALRIAQANDRVWQKRLVAAQMKLATAQRDLGASQHAVAVQRQIVIGNTVTVGTGASSSASQMEAMLGSHSMADMTAAAEYGAIYSQMQSAIYDNLTAAESRMATRQQQVASATQEVAVGAAQAAAQVARVKHLQAEAVAARTQVTNLLRSAQKATHAAHQLALHDQAALNSLKAQEAQIIARILAQSGSDLHRDGVSTNGMLSYPLLGGGVLTSPYGYRINPIWGYYGLHDGDDFAAPCGTPEIAVQSGRVVSEYYSSVWGNRLFLDLGYIDGHNFTVIYNHMARYAVGVGAIVTRGQTVGYEGTTGWSTGCHIHFTVMRDGVAVDPMHYIA</sequence>
<organism evidence="5 6">
    <name type="scientific">Nocardioides baekrokdamisoli</name>
    <dbReference type="NCBI Taxonomy" id="1804624"/>
    <lineage>
        <taxon>Bacteria</taxon>
        <taxon>Bacillati</taxon>
        <taxon>Actinomycetota</taxon>
        <taxon>Actinomycetes</taxon>
        <taxon>Propionibacteriales</taxon>
        <taxon>Nocardioidaceae</taxon>
        <taxon>Nocardioides</taxon>
    </lineage>
</organism>
<dbReference type="InterPro" id="IPR011055">
    <property type="entry name" value="Dup_hybrid_motif"/>
</dbReference>
<evidence type="ECO:0000256" key="3">
    <source>
        <dbReference type="SAM" id="SignalP"/>
    </source>
</evidence>
<dbReference type="InterPro" id="IPR050570">
    <property type="entry name" value="Cell_wall_metabolism_enzyme"/>
</dbReference>
<dbReference type="EMBL" id="AP019307">
    <property type="protein sequence ID" value="BBH16699.1"/>
    <property type="molecule type" value="Genomic_DNA"/>
</dbReference>
<evidence type="ECO:0000259" key="4">
    <source>
        <dbReference type="Pfam" id="PF01551"/>
    </source>
</evidence>
<dbReference type="InterPro" id="IPR016047">
    <property type="entry name" value="M23ase_b-sheet_dom"/>
</dbReference>
<dbReference type="KEGG" id="nbe:Back2_09860"/>
<evidence type="ECO:0000256" key="2">
    <source>
        <dbReference type="SAM" id="MobiDB-lite"/>
    </source>
</evidence>